<gene>
    <name evidence="2" type="ORF">BLE401_11475</name>
</gene>
<dbReference type="EMBL" id="CP018889">
    <property type="protein sequence ID" value="AUI69252.1"/>
    <property type="molecule type" value="Genomic_DNA"/>
</dbReference>
<name>A0A2N9YFI8_9GAMM</name>
<evidence type="ECO:0000313" key="2">
    <source>
        <dbReference type="EMBL" id="AUI69252.1"/>
    </source>
</evidence>
<reference evidence="3" key="1">
    <citation type="submission" date="2016-12" db="EMBL/GenBank/DDBJ databases">
        <title>Complete Genome Sequence of Beggiatoa leptomitiformis D-401.</title>
        <authorList>
            <person name="Fomenkov A."/>
            <person name="Vincze T."/>
            <person name="Grabovich M."/>
            <person name="Anton B.P."/>
            <person name="Dubinina G."/>
            <person name="Orlova M."/>
            <person name="Belousova E."/>
            <person name="Roberts R.J."/>
        </authorList>
    </citation>
    <scope>NUCLEOTIDE SEQUENCE [LARGE SCALE GENOMIC DNA]</scope>
    <source>
        <strain evidence="3">D-401</strain>
    </source>
</reference>
<dbReference type="GO" id="GO:0035438">
    <property type="term" value="F:cyclic-di-GMP binding"/>
    <property type="evidence" value="ECO:0007669"/>
    <property type="project" value="InterPro"/>
</dbReference>
<dbReference type="OrthoDB" id="5625505at2"/>
<dbReference type="RefSeq" id="WP_062153412.1">
    <property type="nucleotide sequence ID" value="NZ_CP012373.2"/>
</dbReference>
<organism evidence="2 3">
    <name type="scientific">Beggiatoa leptomitoformis</name>
    <dbReference type="NCBI Taxonomy" id="288004"/>
    <lineage>
        <taxon>Bacteria</taxon>
        <taxon>Pseudomonadati</taxon>
        <taxon>Pseudomonadota</taxon>
        <taxon>Gammaproteobacteria</taxon>
        <taxon>Thiotrichales</taxon>
        <taxon>Thiotrichaceae</taxon>
        <taxon>Beggiatoa</taxon>
    </lineage>
</organism>
<dbReference type="Pfam" id="PF07238">
    <property type="entry name" value="PilZ"/>
    <property type="match status" value="1"/>
</dbReference>
<dbReference type="AlphaFoldDB" id="A0A2N9YFI8"/>
<dbReference type="InterPro" id="IPR009875">
    <property type="entry name" value="PilZ_domain"/>
</dbReference>
<sequence>MQDRHKPRSQLTSYLDVIDPISAQIMGYLGDVSKEGMMILTEQAVNLHDVHELALRMPQQASFHKQWVTVKAEVRWIRENAFNPHLRRVGFRFLHVAPEDVPLLEILAHSLAQNG</sequence>
<dbReference type="Proteomes" id="UP000234271">
    <property type="component" value="Chromosome"/>
</dbReference>
<evidence type="ECO:0000259" key="1">
    <source>
        <dbReference type="Pfam" id="PF07238"/>
    </source>
</evidence>
<dbReference type="SUPFAM" id="SSF141371">
    <property type="entry name" value="PilZ domain-like"/>
    <property type="match status" value="1"/>
</dbReference>
<feature type="domain" description="PilZ" evidence="1">
    <location>
        <begin position="3"/>
        <end position="100"/>
    </location>
</feature>
<dbReference type="Gene3D" id="2.40.10.220">
    <property type="entry name" value="predicted glycosyltransferase like domains"/>
    <property type="match status" value="1"/>
</dbReference>
<protein>
    <submittedName>
        <fullName evidence="2">PilZ domain-containing protein</fullName>
    </submittedName>
</protein>
<proteinExistence type="predicted"/>
<dbReference type="KEGG" id="blep:AL038_12795"/>
<accession>A0A2N9YFI8</accession>
<keyword evidence="3" id="KW-1185">Reference proteome</keyword>
<evidence type="ECO:0000313" key="3">
    <source>
        <dbReference type="Proteomes" id="UP000234271"/>
    </source>
</evidence>